<feature type="region of interest" description="Disordered" evidence="2">
    <location>
        <begin position="1256"/>
        <end position="1327"/>
    </location>
</feature>
<dbReference type="EC" id="2.7.7.48" evidence="1"/>
<dbReference type="InterPro" id="IPR007855">
    <property type="entry name" value="RDRP"/>
</dbReference>
<comment type="catalytic activity">
    <reaction evidence="1">
        <text>RNA(n) + a ribonucleoside 5'-triphosphate = RNA(n+1) + diphosphate</text>
        <dbReference type="Rhea" id="RHEA:21248"/>
        <dbReference type="Rhea" id="RHEA-COMP:14527"/>
        <dbReference type="Rhea" id="RHEA-COMP:17342"/>
        <dbReference type="ChEBI" id="CHEBI:33019"/>
        <dbReference type="ChEBI" id="CHEBI:61557"/>
        <dbReference type="ChEBI" id="CHEBI:140395"/>
        <dbReference type="EC" id="2.7.7.48"/>
    </reaction>
</comment>
<dbReference type="PANTHER" id="PTHR23079">
    <property type="entry name" value="RNA-DEPENDENT RNA POLYMERASE"/>
    <property type="match status" value="1"/>
</dbReference>
<dbReference type="GO" id="GO:0030422">
    <property type="term" value="P:siRNA processing"/>
    <property type="evidence" value="ECO:0007669"/>
    <property type="project" value="TreeGrafter"/>
</dbReference>
<evidence type="ECO:0000313" key="4">
    <source>
        <dbReference type="EMBL" id="KAK5116442.1"/>
    </source>
</evidence>
<keyword evidence="1" id="KW-0694">RNA-binding</keyword>
<feature type="region of interest" description="Disordered" evidence="2">
    <location>
        <begin position="248"/>
        <end position="272"/>
    </location>
</feature>
<sequence>MAILGPGQGFPRLSPSKEAPAPETPSKAGRSNEVGQYLQNFCRQFDIELPLNDRSSPSTRQNTVQNALLNKIRLLCWRHQHILDQTVLELHARQPQVRSLPANVKLEALNSKFAEALTAASPVRNPQPLRSGRRSPDKLQTYPEVLANGFESDGEDPPSPTLAVKHMPARAASLLSHDQFRIPSPVFAQSAATSFDSAVPILARSAATSFDSAMTKSFTSNTTNLSRVSANTAATSIFDEYTDTQYGPSFDLSTTPPRAPAAPQADTPSKKLQPWQITRIPEDGLSQYVLPARLLRLPFFLRCEALRIMRKLDHGAIRMLSAMPGISTLADLHEVVDELDTNGTFRRSEQTDFEDKTLRAAMHFTGVKNKVRFFDFELLTPQGEEDGQRSSYQRKYGGDRVLIVDLADFKKPPEGFDRDQVKDRFIELVSSRRHSLLGRVWEVFLIQDKKRKGAAAAESNDLGNLQAQFFAVSGDGIPTVCIEEFVEWWIPYEQNHGQKVCKVFSRLDLGASKSKSTVTFMPEQINYDIDDLLATDEPELADGDPDDDADRFDGSMVMNDGASLISVTSMNDIRNAAGLAEMPSAFQARFCGAKGLFIRDRGLLTLDPSESDRWANLHHSQVKIRHKIGRGGTTDTEHLTFNIVDYSRPASKSVLYTSFIPILEERGVPRASIISAVTRGLSTESDAFTNALRNPIELRKLIHQERSLEIQRSTGKTIAEVAGFPERAEERICMMLEAGFVPENCRFLANQILDLGRLVLQPKAKHLRSTLNASTLLKGIPDPYGVLEPGEVFLGFSSPLSDPLTGQQWSQISGDVLISRHPGMGSWDVQKARAVVHPELAHLHDVIVFSTRGRRPLASKLSGGDYDGDTFWATWDPELTYPFTNAPAPWVLPRPASFGMEQDHLTVRQLVGEEVHKHGQWTRESALAFIKYGLKHRMKWNALGEITNKHSAVVYKEGSICSEKAELLVALHDLYIDADKQGYDLSKEAWLQFQRKHGFLDRDFPTPPYREFMHKDTKTEAMQALAKEHSKSSNLLDYLCFSVAQPIVDEALKQAETMANNAEVVDNDLTKYYIDVKSEGTARKGSYMATELKALRKKLIAVDEEWYRGMEKWRTAKPKWDPAVWREAASTCRNVFDSIRPEDPNHPTAVEWLRSCGHEPTAWDLLKASALAKLFNKNESKMLFGVTGGEMCILKARATGRARRVLQTFHKQSKPSRLVEGLTGPLSLLRRMSTIDGEQLPAEEDAVVVAEVDSTTANPVSVQQTSNSRERKRGSSIGKDSEPKRRASAPSPGAENPAAEPPTTPVRRSKNVVLASGSRAARGKVDDEEYAFVLSPQGGRWEDNLCTAKDVGRGGE</sequence>
<gene>
    <name evidence="4" type="ORF">LTR62_007990</name>
</gene>
<reference evidence="4" key="1">
    <citation type="submission" date="2023-08" db="EMBL/GenBank/DDBJ databases">
        <title>Black Yeasts Isolated from many extreme environments.</title>
        <authorList>
            <person name="Coleine C."/>
            <person name="Stajich J.E."/>
            <person name="Selbmann L."/>
        </authorList>
    </citation>
    <scope>NUCLEOTIDE SEQUENCE</scope>
    <source>
        <strain evidence="4">CCFEE 5401</strain>
    </source>
</reference>
<dbReference type="InterPro" id="IPR057596">
    <property type="entry name" value="RDRP_core"/>
</dbReference>
<comment type="similarity">
    <text evidence="1">Belongs to the RdRP family.</text>
</comment>
<evidence type="ECO:0000313" key="5">
    <source>
        <dbReference type="Proteomes" id="UP001310890"/>
    </source>
</evidence>
<dbReference type="GO" id="GO:0003968">
    <property type="term" value="F:RNA-directed RNA polymerase activity"/>
    <property type="evidence" value="ECO:0007669"/>
    <property type="project" value="UniProtKB-KW"/>
</dbReference>
<protein>
    <recommendedName>
        <fullName evidence="1">RNA-dependent RNA polymerase</fullName>
        <ecNumber evidence="1">2.7.7.48</ecNumber>
    </recommendedName>
</protein>
<evidence type="ECO:0000256" key="1">
    <source>
        <dbReference type="RuleBase" id="RU363098"/>
    </source>
</evidence>
<keyword evidence="1" id="KW-0808">Transferase</keyword>
<feature type="compositionally biased region" description="Polar residues" evidence="2">
    <location>
        <begin position="1256"/>
        <end position="1267"/>
    </location>
</feature>
<comment type="caution">
    <text evidence="4">The sequence shown here is derived from an EMBL/GenBank/DDBJ whole genome shotgun (WGS) entry which is preliminary data.</text>
</comment>
<organism evidence="4 5">
    <name type="scientific">Meristemomyces frigidus</name>
    <dbReference type="NCBI Taxonomy" id="1508187"/>
    <lineage>
        <taxon>Eukaryota</taxon>
        <taxon>Fungi</taxon>
        <taxon>Dikarya</taxon>
        <taxon>Ascomycota</taxon>
        <taxon>Pezizomycotina</taxon>
        <taxon>Dothideomycetes</taxon>
        <taxon>Dothideomycetidae</taxon>
        <taxon>Mycosphaerellales</taxon>
        <taxon>Teratosphaeriaceae</taxon>
        <taxon>Meristemomyces</taxon>
    </lineage>
</organism>
<dbReference type="PANTHER" id="PTHR23079:SF55">
    <property type="entry name" value="RNA-DIRECTED RNA POLYMERASE"/>
    <property type="match status" value="1"/>
</dbReference>
<feature type="domain" description="RDRP core" evidence="3">
    <location>
        <begin position="388"/>
        <end position="1043"/>
    </location>
</feature>
<dbReference type="Proteomes" id="UP001310890">
    <property type="component" value="Unassembled WGS sequence"/>
</dbReference>
<dbReference type="Pfam" id="PF05183">
    <property type="entry name" value="RdRP"/>
    <property type="match status" value="1"/>
</dbReference>
<feature type="compositionally biased region" description="Low complexity" evidence="2">
    <location>
        <begin position="1288"/>
        <end position="1298"/>
    </location>
</feature>
<dbReference type="EMBL" id="JAVRRL010000008">
    <property type="protein sequence ID" value="KAK5116442.1"/>
    <property type="molecule type" value="Genomic_DNA"/>
</dbReference>
<keyword evidence="1" id="KW-0696">RNA-directed RNA polymerase</keyword>
<accession>A0AAN7YT32</accession>
<name>A0AAN7YT32_9PEZI</name>
<evidence type="ECO:0000259" key="3">
    <source>
        <dbReference type="Pfam" id="PF05183"/>
    </source>
</evidence>
<keyword evidence="1" id="KW-0548">Nucleotidyltransferase</keyword>
<evidence type="ECO:0000256" key="2">
    <source>
        <dbReference type="SAM" id="MobiDB-lite"/>
    </source>
</evidence>
<proteinExistence type="inferred from homology"/>
<feature type="region of interest" description="Disordered" evidence="2">
    <location>
        <begin position="1"/>
        <end position="32"/>
    </location>
</feature>
<dbReference type="GO" id="GO:0003723">
    <property type="term" value="F:RNA binding"/>
    <property type="evidence" value="ECO:0007669"/>
    <property type="project" value="UniProtKB-KW"/>
</dbReference>
<dbReference type="GO" id="GO:0031380">
    <property type="term" value="C:nuclear RNA-directed RNA polymerase complex"/>
    <property type="evidence" value="ECO:0007669"/>
    <property type="project" value="TreeGrafter"/>
</dbReference>